<dbReference type="PANTHER" id="PTHR23095:SF20">
    <property type="entry name" value="PARANEOPLASTIC ANTIGEN MA6E"/>
    <property type="match status" value="1"/>
</dbReference>
<dbReference type="InterPro" id="IPR048271">
    <property type="entry name" value="PNMA_N"/>
</dbReference>
<dbReference type="InterPro" id="IPR026523">
    <property type="entry name" value="PNMA"/>
</dbReference>
<evidence type="ECO:0000313" key="4">
    <source>
        <dbReference type="Proteomes" id="UP000504628"/>
    </source>
</evidence>
<dbReference type="Pfam" id="PF20846">
    <property type="entry name" value="PNMA_N"/>
    <property type="match status" value="1"/>
</dbReference>
<dbReference type="AlphaFoldDB" id="A0A6J2MMZ4"/>
<name>A0A6J2MMZ4_9CHIR</name>
<keyword evidence="4" id="KW-1185">Reference proteome</keyword>
<dbReference type="Proteomes" id="UP000504628">
    <property type="component" value="Chromosome X"/>
</dbReference>
<gene>
    <name evidence="5" type="primary">PNMA6E</name>
</gene>
<feature type="region of interest" description="Disordered" evidence="1">
    <location>
        <begin position="263"/>
        <end position="342"/>
    </location>
</feature>
<organism evidence="4 5">
    <name type="scientific">Phyllostomus discolor</name>
    <name type="common">pale spear-nosed bat</name>
    <dbReference type="NCBI Taxonomy" id="89673"/>
    <lineage>
        <taxon>Eukaryota</taxon>
        <taxon>Metazoa</taxon>
        <taxon>Chordata</taxon>
        <taxon>Craniata</taxon>
        <taxon>Vertebrata</taxon>
        <taxon>Euteleostomi</taxon>
        <taxon>Mammalia</taxon>
        <taxon>Eutheria</taxon>
        <taxon>Laurasiatheria</taxon>
        <taxon>Chiroptera</taxon>
        <taxon>Yangochiroptera</taxon>
        <taxon>Phyllostomidae</taxon>
        <taxon>Phyllostominae</taxon>
        <taxon>Phyllostomus</taxon>
    </lineage>
</organism>
<feature type="domain" description="Paraneoplastic antigen Ma-like C-terminal" evidence="2">
    <location>
        <begin position="56"/>
        <end position="217"/>
    </location>
</feature>
<feature type="compositionally biased region" description="Polar residues" evidence="1">
    <location>
        <begin position="372"/>
        <end position="389"/>
    </location>
</feature>
<dbReference type="KEGG" id="pdic:114505732"/>
<dbReference type="InParanoid" id="A0A6J2MMZ4"/>
<dbReference type="Pfam" id="PF14893">
    <property type="entry name" value="PNMA"/>
    <property type="match status" value="1"/>
</dbReference>
<evidence type="ECO:0000259" key="2">
    <source>
        <dbReference type="Pfam" id="PF14893"/>
    </source>
</evidence>
<feature type="compositionally biased region" description="Low complexity" evidence="1">
    <location>
        <begin position="268"/>
        <end position="300"/>
    </location>
</feature>
<sequence>MAMAMALELAMLQDWCSLMGVNARRSLLILGIPDDCEDQEFQETVQAALRHLGRTFSGMEEPGHGDESFESWLDHANDMLYLWRHISERERRRRLVESLGGPALDLVSDLLRENPNITAQDCLAALIQVFGNKDNPMTSRLKFMTCAQRPQETLFAYVMRLEGLLQAAIEKGAIQPRMADQVRARQVLMRARPNEMLWNMLRRLRLERRSPGFLGMLRLIRESEAWEATPTTSQQAQMEEGACVDVGDLASDLVAAQAIPAHEDDGEAAPAHEGAAQAAPAHEDAAQAAPAHEGAAQAAPAHEDAAQAAPAHEDAAQAAPAHEGAAEAAPTHEGAVQGALSKEDSAEAALAYAVASEAGPGSASPDEAAPETSDTTRASPPSEETTSATQRDENALAPAGLGQAGPSSAHVSSASGVGLGGPSGRPEGQAQADQEAEEPPEEGLKAIPEESGSEARAGEMSSPEPSSGK</sequence>
<dbReference type="CTD" id="649238"/>
<feature type="domain" description="Paraneoplastic antigen Ma-like N-terminal" evidence="3">
    <location>
        <begin position="8"/>
        <end position="54"/>
    </location>
</feature>
<protein>
    <submittedName>
        <fullName evidence="5">Paraneoplastic antigen Ma6E</fullName>
    </submittedName>
</protein>
<dbReference type="OrthoDB" id="115435at2759"/>
<feature type="compositionally biased region" description="Low complexity" evidence="1">
    <location>
        <begin position="316"/>
        <end position="335"/>
    </location>
</feature>
<reference evidence="5" key="1">
    <citation type="submission" date="2025-08" db="UniProtKB">
        <authorList>
            <consortium name="RefSeq"/>
        </authorList>
    </citation>
    <scope>IDENTIFICATION</scope>
    <source>
        <tissue evidence="5">Muscle</tissue>
    </source>
</reference>
<feature type="compositionally biased region" description="Basic and acidic residues" evidence="1">
    <location>
        <begin position="301"/>
        <end position="315"/>
    </location>
</feature>
<feature type="compositionally biased region" description="Low complexity" evidence="1">
    <location>
        <begin position="395"/>
        <end position="416"/>
    </location>
</feature>
<dbReference type="PANTHER" id="PTHR23095">
    <property type="entry name" value="PARANEOPLASTIC ANTIGEN"/>
    <property type="match status" value="1"/>
</dbReference>
<dbReference type="RefSeq" id="XP_028379278.2">
    <property type="nucleotide sequence ID" value="XM_028523477.2"/>
</dbReference>
<proteinExistence type="predicted"/>
<evidence type="ECO:0000313" key="5">
    <source>
        <dbReference type="RefSeq" id="XP_028379278.2"/>
    </source>
</evidence>
<feature type="region of interest" description="Disordered" evidence="1">
    <location>
        <begin position="356"/>
        <end position="469"/>
    </location>
</feature>
<dbReference type="GeneID" id="114505732"/>
<evidence type="ECO:0000256" key="1">
    <source>
        <dbReference type="SAM" id="MobiDB-lite"/>
    </source>
</evidence>
<accession>A0A6J2MMZ4</accession>
<dbReference type="InterPro" id="IPR048270">
    <property type="entry name" value="PNMA_C"/>
</dbReference>
<feature type="compositionally biased region" description="Low complexity" evidence="1">
    <location>
        <begin position="424"/>
        <end position="433"/>
    </location>
</feature>
<evidence type="ECO:0000259" key="3">
    <source>
        <dbReference type="Pfam" id="PF20846"/>
    </source>
</evidence>